<proteinExistence type="predicted"/>
<keyword evidence="1" id="KW-1133">Transmembrane helix</keyword>
<evidence type="ECO:0000313" key="4">
    <source>
        <dbReference type="Proteomes" id="UP000557872"/>
    </source>
</evidence>
<dbReference type="Proteomes" id="UP000557872">
    <property type="component" value="Unassembled WGS sequence"/>
</dbReference>
<dbReference type="Pfam" id="PF05569">
    <property type="entry name" value="Peptidase_M56"/>
    <property type="match status" value="1"/>
</dbReference>
<dbReference type="AlphaFoldDB" id="A0A851GK99"/>
<feature type="domain" description="Peptidase M56" evidence="2">
    <location>
        <begin position="97"/>
        <end position="286"/>
    </location>
</feature>
<feature type="transmembrane region" description="Helical" evidence="1">
    <location>
        <begin position="209"/>
        <end position="228"/>
    </location>
</feature>
<evidence type="ECO:0000313" key="3">
    <source>
        <dbReference type="EMBL" id="NWK56281.1"/>
    </source>
</evidence>
<sequence>MKASLALPAVLLAVFVSRRTSSSVVGLLLLCVLVSLPLTPFLDGLPLHVKITMPWLEASGAFPDEIEALAEYDKNNPLPVPASEIVLGKESGWTRKQVFLGLWGLGAVAFLVVRLWSSMNSRLRFSSSTPASSDDVVVHDFRELCESLSLKRVPWLLYNQLIKGPQTTGILRPAILLPSHFPDLPREHRDMILLHELEHIRRRDIPWRMVLELLAIVFWFNPLVWLALRAYDLQVEKSCDDTVLRAGYPASKYGEVLLASVRGGVPGGAAGVVSKVASPAQLRARMFSIVQKEKSRLPLTQASTRKFAGLFLLLIVPLGLVSFSPYSGALSYELVEKTEGLDALWRMRLGRGTILADSSGGEHHGKLYGAQWTRDPERGECLYFDGVEDHLMLRAPQTSWTRKPFTMAVWLKPDKGSDGGGLLLRGDLNQTWCSALGTSHESSLPYGEREIMLAGDRFGEGSFNQADPGMHLAFNYFGVGSARAERPVKELEWTHLAMVWRPAGGSALVQFYLNGESVKTVYVVRAIDLGQNQDWPTKIWYFGLGESPLVVGNNYEGLVSDLAIYQKALLPKDIKRVMRGDFTVKGSF</sequence>
<accession>A0A851GK99</accession>
<dbReference type="EMBL" id="JACBAZ010000004">
    <property type="protein sequence ID" value="NWK56281.1"/>
    <property type="molecule type" value="Genomic_DNA"/>
</dbReference>
<dbReference type="Pfam" id="PF13385">
    <property type="entry name" value="Laminin_G_3"/>
    <property type="match status" value="1"/>
</dbReference>
<evidence type="ECO:0000256" key="1">
    <source>
        <dbReference type="SAM" id="Phobius"/>
    </source>
</evidence>
<gene>
    <name evidence="3" type="ORF">HW115_11720</name>
</gene>
<reference evidence="3 4" key="1">
    <citation type="submission" date="2020-07" db="EMBL/GenBank/DDBJ databases">
        <title>Roseicoccus Jingziensis gen. nov., sp. nov., isolated from coastal seawater.</title>
        <authorList>
            <person name="Feng X."/>
        </authorList>
    </citation>
    <scope>NUCLEOTIDE SEQUENCE [LARGE SCALE GENOMIC DNA]</scope>
    <source>
        <strain evidence="3 4">N1E253</strain>
    </source>
</reference>
<dbReference type="CDD" id="cd07341">
    <property type="entry name" value="M56_BlaR1_MecR1_like"/>
    <property type="match status" value="1"/>
</dbReference>
<keyword evidence="4" id="KW-1185">Reference proteome</keyword>
<dbReference type="SUPFAM" id="SSF49899">
    <property type="entry name" value="Concanavalin A-like lectins/glucanases"/>
    <property type="match status" value="1"/>
</dbReference>
<evidence type="ECO:0000259" key="2">
    <source>
        <dbReference type="Pfam" id="PF05569"/>
    </source>
</evidence>
<keyword evidence="1" id="KW-0812">Transmembrane</keyword>
<name>A0A851GK99_9BACT</name>
<organism evidence="3 4">
    <name type="scientific">Oceaniferula marina</name>
    <dbReference type="NCBI Taxonomy" id="2748318"/>
    <lineage>
        <taxon>Bacteria</taxon>
        <taxon>Pseudomonadati</taxon>
        <taxon>Verrucomicrobiota</taxon>
        <taxon>Verrucomicrobiia</taxon>
        <taxon>Verrucomicrobiales</taxon>
        <taxon>Verrucomicrobiaceae</taxon>
        <taxon>Oceaniferula</taxon>
    </lineage>
</organism>
<dbReference type="InterPro" id="IPR008756">
    <property type="entry name" value="Peptidase_M56"/>
</dbReference>
<dbReference type="InterPro" id="IPR052173">
    <property type="entry name" value="Beta-lactam_resp_regulator"/>
</dbReference>
<dbReference type="InterPro" id="IPR013320">
    <property type="entry name" value="ConA-like_dom_sf"/>
</dbReference>
<dbReference type="PANTHER" id="PTHR34978:SF3">
    <property type="entry name" value="SLR0241 PROTEIN"/>
    <property type="match status" value="1"/>
</dbReference>
<feature type="transmembrane region" description="Helical" evidence="1">
    <location>
        <begin position="98"/>
        <end position="116"/>
    </location>
</feature>
<protein>
    <recommendedName>
        <fullName evidence="2">Peptidase M56 domain-containing protein</fullName>
    </recommendedName>
</protein>
<dbReference type="RefSeq" id="WP_178933067.1">
    <property type="nucleotide sequence ID" value="NZ_JACBAZ010000004.1"/>
</dbReference>
<dbReference type="Gene3D" id="2.60.120.200">
    <property type="match status" value="1"/>
</dbReference>
<dbReference type="PANTHER" id="PTHR34978">
    <property type="entry name" value="POSSIBLE SENSOR-TRANSDUCER PROTEIN BLAR"/>
    <property type="match status" value="1"/>
</dbReference>
<comment type="caution">
    <text evidence="3">The sequence shown here is derived from an EMBL/GenBank/DDBJ whole genome shotgun (WGS) entry which is preliminary data.</text>
</comment>
<keyword evidence="1" id="KW-0472">Membrane</keyword>